<keyword evidence="2 3" id="KW-0040">ANK repeat</keyword>
<dbReference type="PANTHER" id="PTHR24198:SF165">
    <property type="entry name" value="ANKYRIN REPEAT-CONTAINING PROTEIN-RELATED"/>
    <property type="match status" value="1"/>
</dbReference>
<evidence type="ECO:0000256" key="4">
    <source>
        <dbReference type="SAM" id="MobiDB-lite"/>
    </source>
</evidence>
<feature type="compositionally biased region" description="Basic and acidic residues" evidence="4">
    <location>
        <begin position="830"/>
        <end position="839"/>
    </location>
</feature>
<dbReference type="InterPro" id="IPR036770">
    <property type="entry name" value="Ankyrin_rpt-contain_sf"/>
</dbReference>
<evidence type="ECO:0000256" key="3">
    <source>
        <dbReference type="PROSITE-ProRule" id="PRU00023"/>
    </source>
</evidence>
<dbReference type="PROSITE" id="PS50088">
    <property type="entry name" value="ANK_REPEAT"/>
    <property type="match status" value="5"/>
</dbReference>
<feature type="region of interest" description="Disordered" evidence="4">
    <location>
        <begin position="268"/>
        <end position="336"/>
    </location>
</feature>
<reference evidence="6" key="1">
    <citation type="submission" date="2017-03" db="EMBL/GenBank/DDBJ databases">
        <authorList>
            <person name="Sharma R."/>
            <person name="Thines M."/>
        </authorList>
    </citation>
    <scope>NUCLEOTIDE SEQUENCE [LARGE SCALE GENOMIC DNA]</scope>
</reference>
<protein>
    <submittedName>
        <fullName evidence="5">Ankyrin repeat-containing domain</fullName>
    </submittedName>
</protein>
<dbReference type="Pfam" id="PF12796">
    <property type="entry name" value="Ank_2"/>
    <property type="match status" value="4"/>
</dbReference>
<keyword evidence="6" id="KW-1185">Reference proteome</keyword>
<organism evidence="5 6">
    <name type="scientific">Lasallia pustulata</name>
    <dbReference type="NCBI Taxonomy" id="136370"/>
    <lineage>
        <taxon>Eukaryota</taxon>
        <taxon>Fungi</taxon>
        <taxon>Dikarya</taxon>
        <taxon>Ascomycota</taxon>
        <taxon>Pezizomycotina</taxon>
        <taxon>Lecanoromycetes</taxon>
        <taxon>OSLEUM clade</taxon>
        <taxon>Umbilicariomycetidae</taxon>
        <taxon>Umbilicariales</taxon>
        <taxon>Umbilicariaceae</taxon>
        <taxon>Lasallia</taxon>
    </lineage>
</organism>
<feature type="region of interest" description="Disordered" evidence="4">
    <location>
        <begin position="148"/>
        <end position="181"/>
    </location>
</feature>
<feature type="region of interest" description="Disordered" evidence="4">
    <location>
        <begin position="826"/>
        <end position="851"/>
    </location>
</feature>
<evidence type="ECO:0000256" key="1">
    <source>
        <dbReference type="ARBA" id="ARBA00022737"/>
    </source>
</evidence>
<feature type="repeat" description="ANK" evidence="3">
    <location>
        <begin position="638"/>
        <end position="670"/>
    </location>
</feature>
<dbReference type="Gene3D" id="1.25.40.20">
    <property type="entry name" value="Ankyrin repeat-containing domain"/>
    <property type="match status" value="3"/>
</dbReference>
<evidence type="ECO:0000313" key="5">
    <source>
        <dbReference type="EMBL" id="SLM34167.1"/>
    </source>
</evidence>
<name>A0A1W5CTI7_9LECA</name>
<dbReference type="SUPFAM" id="SSF48403">
    <property type="entry name" value="Ankyrin repeat"/>
    <property type="match status" value="2"/>
</dbReference>
<evidence type="ECO:0000256" key="2">
    <source>
        <dbReference type="ARBA" id="ARBA00023043"/>
    </source>
</evidence>
<keyword evidence="1" id="KW-0677">Repeat</keyword>
<accession>A0A1W5CTI7</accession>
<feature type="compositionally biased region" description="Polar residues" evidence="4">
    <location>
        <begin position="277"/>
        <end position="299"/>
    </location>
</feature>
<sequence length="871" mass="95131">MDSVTSAVRGLQEIRTRYKETSRTLVAIETQCETFESDVRFIQAWLKAIEQRQSFEFQEQRNSLNHALFTINEAMISLLRDITNVLGGGESAHWTAFVSVVASKYKWNEDVMKAHLTNIRARASSVQLALSALRGQPHGSSNQNLQEANVHSAKPNQSTCTTALTKQDQSDPIQPYDSSNDPYSIPHDTYQVANTFYHTSEEAYGISNDHFSASNDPYVVPYSVLIPDVQITANTPMDDTPEPNAPSLTRRKRRRPFSSLNSLVSFSSLSRSRSQKELNSTVVEGSAKPSMSTRSTAPDFSTEERPPLPPHPLSDDSATQQAPTSPPEPFGTAPYGSEIGIRSEVLEGLEVDLRNKDAEGLQVDLRYQDAEGLELDTRSKDAEGLQLDLRSLGAEGLEVVSNDPDEKGYHSLVRAAVNQSEEMVQELLRKLTDLEVMDGSKRTALHAAAASGNNAMCSLLLDKGAQLECKDIDSKTALQMAVEGGHADTVELLLKRSSLKPSDQAFHEAWYAAVAAGDIRVAEKFVEKGATPKGLKNTASTPVLWAAKSGKLEMLDYLLGKKFSADGDDGSSWTALHLAPYTGHEKIVERLLEKKVYAKAGTSQKEAPLHLTIKGGDMATAEILPEETGTPVASQDIHDQSPLHVAARGGNASIANALLSKKANVQAQNKFGWQPLHIAVAYGQKELVELLTNSGAKIDEKLDSKPQRKTQITSLLERGYWAEARWPHSGSRPLHLATEFERDDITRLLIEKGARIDTECSKGWRPLHHAAFNASVAIVELLLGSGAYVHAVNSDGATPLTVGFRTSGRVISEADKARVQELLQNAADTTPKRKGDAFRFGKGSGKSKSVDEKDEALRLVEAWQSAVSMSS</sequence>
<dbReference type="AlphaFoldDB" id="A0A1W5CTI7"/>
<dbReference type="PROSITE" id="PS50297">
    <property type="entry name" value="ANK_REP_REGION"/>
    <property type="match status" value="5"/>
</dbReference>
<dbReference type="SMART" id="SM00248">
    <property type="entry name" value="ANK"/>
    <property type="match status" value="11"/>
</dbReference>
<dbReference type="PANTHER" id="PTHR24198">
    <property type="entry name" value="ANKYRIN REPEAT AND PROTEIN KINASE DOMAIN-CONTAINING PROTEIN"/>
    <property type="match status" value="1"/>
</dbReference>
<proteinExistence type="predicted"/>
<dbReference type="InterPro" id="IPR002110">
    <property type="entry name" value="Ankyrin_rpt"/>
</dbReference>
<feature type="repeat" description="ANK" evidence="3">
    <location>
        <begin position="671"/>
        <end position="703"/>
    </location>
</feature>
<evidence type="ECO:0000313" key="6">
    <source>
        <dbReference type="Proteomes" id="UP000192927"/>
    </source>
</evidence>
<dbReference type="EMBL" id="FWEW01000245">
    <property type="protein sequence ID" value="SLM34167.1"/>
    <property type="molecule type" value="Genomic_DNA"/>
</dbReference>
<feature type="region of interest" description="Disordered" evidence="4">
    <location>
        <begin position="233"/>
        <end position="256"/>
    </location>
</feature>
<feature type="repeat" description="ANK" evidence="3">
    <location>
        <begin position="762"/>
        <end position="794"/>
    </location>
</feature>
<feature type="repeat" description="ANK" evidence="3">
    <location>
        <begin position="729"/>
        <end position="761"/>
    </location>
</feature>
<feature type="repeat" description="ANK" evidence="3">
    <location>
        <begin position="440"/>
        <end position="472"/>
    </location>
</feature>
<dbReference type="Proteomes" id="UP000192927">
    <property type="component" value="Unassembled WGS sequence"/>
</dbReference>